<sequence length="542" mass="61218">MATISDITAVFELSIRLHRAVKTAPIVYAETLQTLNSLKRILKAIIDIVKRSEDLDGTYCTPVGPIDIRNSDRIEELEDDIIHLDGPIGNTIRFHVLACRNIMDDFAREAAAAGWRDLTKAATRSGGKGNFLAPFIQATRTIAATQVLPPRRMRQFEQSIKKHVDALQTYICLATARSQSRVEEHVVAIGRKIQKDHKTMFQLLEAIQVTVSGIAVAVPNSRWGPCQAMIEFDEPFGVLPSLPLALCDTPRGIFRLVATALKNTAYERDFAIYNREVIERSTPFANRDILELCRQQLLQVPTDWQAGRIPNSDLLTHVRLLGLSFIPMAFKIMYDWKAFLRLLQFISVPRDSGTLYSCSTTLLQDRQPEFKISGYILAEDLYVLPSEDCDMFSSKVVCFDVVWCPSVKTFSVRYKETPGAKRATGMDGYKIDFRTKRKTYFRLAQVKIKRDLDDLLALAADEAGTHSTGAFSALLAAQCKYEFGEKLEALRLLYPDRIQKDAGRVDPRSHSIRYGDYYLPCLVVKLERPDGRMGLYGVYLLN</sequence>
<dbReference type="AlphaFoldDB" id="A0A3N4IBG7"/>
<dbReference type="Proteomes" id="UP000275078">
    <property type="component" value="Unassembled WGS sequence"/>
</dbReference>
<protein>
    <submittedName>
        <fullName evidence="1">Uncharacterized protein</fullName>
    </submittedName>
</protein>
<evidence type="ECO:0000313" key="1">
    <source>
        <dbReference type="EMBL" id="RPA81541.1"/>
    </source>
</evidence>
<evidence type="ECO:0000313" key="2">
    <source>
        <dbReference type="Proteomes" id="UP000275078"/>
    </source>
</evidence>
<organism evidence="1 2">
    <name type="scientific">Ascobolus immersus RN42</name>
    <dbReference type="NCBI Taxonomy" id="1160509"/>
    <lineage>
        <taxon>Eukaryota</taxon>
        <taxon>Fungi</taxon>
        <taxon>Dikarya</taxon>
        <taxon>Ascomycota</taxon>
        <taxon>Pezizomycotina</taxon>
        <taxon>Pezizomycetes</taxon>
        <taxon>Pezizales</taxon>
        <taxon>Ascobolaceae</taxon>
        <taxon>Ascobolus</taxon>
    </lineage>
</organism>
<name>A0A3N4IBG7_ASCIM</name>
<dbReference type="EMBL" id="ML119678">
    <property type="protein sequence ID" value="RPA81541.1"/>
    <property type="molecule type" value="Genomic_DNA"/>
</dbReference>
<proteinExistence type="predicted"/>
<accession>A0A3N4IBG7</accession>
<reference evidence="1 2" key="1">
    <citation type="journal article" date="2018" name="Nat. Ecol. Evol.">
        <title>Pezizomycetes genomes reveal the molecular basis of ectomycorrhizal truffle lifestyle.</title>
        <authorList>
            <person name="Murat C."/>
            <person name="Payen T."/>
            <person name="Noel B."/>
            <person name="Kuo A."/>
            <person name="Morin E."/>
            <person name="Chen J."/>
            <person name="Kohler A."/>
            <person name="Krizsan K."/>
            <person name="Balestrini R."/>
            <person name="Da Silva C."/>
            <person name="Montanini B."/>
            <person name="Hainaut M."/>
            <person name="Levati E."/>
            <person name="Barry K.W."/>
            <person name="Belfiori B."/>
            <person name="Cichocki N."/>
            <person name="Clum A."/>
            <person name="Dockter R.B."/>
            <person name="Fauchery L."/>
            <person name="Guy J."/>
            <person name="Iotti M."/>
            <person name="Le Tacon F."/>
            <person name="Lindquist E.A."/>
            <person name="Lipzen A."/>
            <person name="Malagnac F."/>
            <person name="Mello A."/>
            <person name="Molinier V."/>
            <person name="Miyauchi S."/>
            <person name="Poulain J."/>
            <person name="Riccioni C."/>
            <person name="Rubini A."/>
            <person name="Sitrit Y."/>
            <person name="Splivallo R."/>
            <person name="Traeger S."/>
            <person name="Wang M."/>
            <person name="Zifcakova L."/>
            <person name="Wipf D."/>
            <person name="Zambonelli A."/>
            <person name="Paolocci F."/>
            <person name="Nowrousian M."/>
            <person name="Ottonello S."/>
            <person name="Baldrian P."/>
            <person name="Spatafora J.W."/>
            <person name="Henrissat B."/>
            <person name="Nagy L.G."/>
            <person name="Aury J.M."/>
            <person name="Wincker P."/>
            <person name="Grigoriev I.V."/>
            <person name="Bonfante P."/>
            <person name="Martin F.M."/>
        </authorList>
    </citation>
    <scope>NUCLEOTIDE SEQUENCE [LARGE SCALE GENOMIC DNA]</scope>
    <source>
        <strain evidence="1 2">RN42</strain>
    </source>
</reference>
<keyword evidence="2" id="KW-1185">Reference proteome</keyword>
<gene>
    <name evidence="1" type="ORF">BJ508DRAFT_110933</name>
</gene>